<evidence type="ECO:0000256" key="1">
    <source>
        <dbReference type="SAM" id="MobiDB-lite"/>
    </source>
</evidence>
<sequence>MNCGITGLFCCMRPNASVTFELTKIEYSGGKAYMDVFCQVDLTVILDSDYLCLNKPPQLNTSNKIYIAREPGNMSGVARVTFPNESGTYKLSYIRTGNHNKSILGDISIRIPPFQRESTGITYDTEGYSPRFRPSLTKRHSLASIQESSKLTPYDNEGTPSGPNSSLNDRM</sequence>
<feature type="region of interest" description="Disordered" evidence="1">
    <location>
        <begin position="146"/>
        <end position="171"/>
    </location>
</feature>
<dbReference type="AlphaFoldDB" id="A0A1R2C726"/>
<dbReference type="Proteomes" id="UP000187209">
    <property type="component" value="Unassembled WGS sequence"/>
</dbReference>
<dbReference type="OrthoDB" id="323552at2759"/>
<name>A0A1R2C726_9CILI</name>
<evidence type="ECO:0000313" key="2">
    <source>
        <dbReference type="EMBL" id="OMJ84824.1"/>
    </source>
</evidence>
<feature type="compositionally biased region" description="Polar residues" evidence="1">
    <location>
        <begin position="158"/>
        <end position="171"/>
    </location>
</feature>
<gene>
    <name evidence="2" type="ORF">SteCoe_14015</name>
</gene>
<dbReference type="EMBL" id="MPUH01000257">
    <property type="protein sequence ID" value="OMJ84824.1"/>
    <property type="molecule type" value="Genomic_DNA"/>
</dbReference>
<organism evidence="2 3">
    <name type="scientific">Stentor coeruleus</name>
    <dbReference type="NCBI Taxonomy" id="5963"/>
    <lineage>
        <taxon>Eukaryota</taxon>
        <taxon>Sar</taxon>
        <taxon>Alveolata</taxon>
        <taxon>Ciliophora</taxon>
        <taxon>Postciliodesmatophora</taxon>
        <taxon>Heterotrichea</taxon>
        <taxon>Heterotrichida</taxon>
        <taxon>Stentoridae</taxon>
        <taxon>Stentor</taxon>
    </lineage>
</organism>
<protein>
    <submittedName>
        <fullName evidence="2">Uncharacterized protein</fullName>
    </submittedName>
</protein>
<keyword evidence="3" id="KW-1185">Reference proteome</keyword>
<evidence type="ECO:0000313" key="3">
    <source>
        <dbReference type="Proteomes" id="UP000187209"/>
    </source>
</evidence>
<reference evidence="2 3" key="1">
    <citation type="submission" date="2016-11" db="EMBL/GenBank/DDBJ databases">
        <title>The macronuclear genome of Stentor coeruleus: a giant cell with tiny introns.</title>
        <authorList>
            <person name="Slabodnick M."/>
            <person name="Ruby J.G."/>
            <person name="Reiff S.B."/>
            <person name="Swart E.C."/>
            <person name="Gosai S."/>
            <person name="Prabakaran S."/>
            <person name="Witkowska E."/>
            <person name="Larue G.E."/>
            <person name="Fisher S."/>
            <person name="Freeman R.M."/>
            <person name="Gunawardena J."/>
            <person name="Chu W."/>
            <person name="Stover N.A."/>
            <person name="Gregory B.D."/>
            <person name="Nowacki M."/>
            <person name="Derisi J."/>
            <person name="Roy S.W."/>
            <person name="Marshall W.F."/>
            <person name="Sood P."/>
        </authorList>
    </citation>
    <scope>NUCLEOTIDE SEQUENCE [LARGE SCALE GENOMIC DNA]</scope>
    <source>
        <strain evidence="2">WM001</strain>
    </source>
</reference>
<accession>A0A1R2C726</accession>
<proteinExistence type="predicted"/>
<comment type="caution">
    <text evidence="2">The sequence shown here is derived from an EMBL/GenBank/DDBJ whole genome shotgun (WGS) entry which is preliminary data.</text>
</comment>